<gene>
    <name evidence="2" type="ORF">HHI36_017461</name>
</gene>
<keyword evidence="1" id="KW-0732">Signal</keyword>
<evidence type="ECO:0000313" key="3">
    <source>
        <dbReference type="Proteomes" id="UP001516400"/>
    </source>
</evidence>
<dbReference type="PANTHER" id="PTHR47771">
    <property type="entry name" value="LD27203P-RELATED"/>
    <property type="match status" value="1"/>
</dbReference>
<feature type="chain" id="PRO_5044892679" evidence="1">
    <location>
        <begin position="19"/>
        <end position="498"/>
    </location>
</feature>
<dbReference type="Proteomes" id="UP001516400">
    <property type="component" value="Unassembled WGS sequence"/>
</dbReference>
<feature type="signal peptide" evidence="1">
    <location>
        <begin position="1"/>
        <end position="18"/>
    </location>
</feature>
<comment type="caution">
    <text evidence="2">The sequence shown here is derived from an EMBL/GenBank/DDBJ whole genome shotgun (WGS) entry which is preliminary data.</text>
</comment>
<evidence type="ECO:0000256" key="1">
    <source>
        <dbReference type="SAM" id="SignalP"/>
    </source>
</evidence>
<evidence type="ECO:0000313" key="2">
    <source>
        <dbReference type="EMBL" id="KAL3279956.1"/>
    </source>
</evidence>
<protein>
    <submittedName>
        <fullName evidence="2">Uncharacterized protein</fullName>
    </submittedName>
</protein>
<accession>A0ABD2NNM2</accession>
<dbReference type="PANTHER" id="PTHR47771:SF3">
    <property type="entry name" value="LD27203P"/>
    <property type="match status" value="1"/>
</dbReference>
<sequence length="498" mass="53940">MRFFVCVAVALCVALAAAETDVKETAKTKRYTSSLSDGIESKLAYTSSPFNADYQNFENIFNGAQSGQAFSSLQGISSPQFYSGLGKSQPIQSYSSFQGLSSPQFYSGLSKSQPIQGYSSFHGFSSPQFYSGLGELGASGLTGFSGVAKSGLYNAGYSTPSLYSGLATSGLGYGYGAAYTNNYAAPQVYHTPVKELGPTQNVQYRTVTQHVPVPVAQPYPVEVAKPVSVPQPYPVHVPKPVPVPVKVEVPVDVPRPYPVKVPQPVPVQVPVKVPVEVPRPYPVTVTKTVQVPVDKPVYVKYPVQYPVAVPQAYPVEVHQPVPVKVPQPVVVKEPHYEFSKSTAYLQPVGHHHAYPTSYAGLKSYSHYTTPYVPSSVYPATYAAGLKTSAVYPASYASASVYPGSYSSKVYSHGLHSSSVVPSTSYHTSLNGDYNKAIYPYSHNYNSYGKYLSGEKQYINAQPLNYLRDGANDYGLLKSYIPSVHGGYNGFNTEHSHKK</sequence>
<name>A0ABD2NNM2_9CUCU</name>
<proteinExistence type="predicted"/>
<reference evidence="2 3" key="1">
    <citation type="journal article" date="2021" name="BMC Biol.">
        <title>Horizontally acquired antibacterial genes associated with adaptive radiation of ladybird beetles.</title>
        <authorList>
            <person name="Li H.S."/>
            <person name="Tang X.F."/>
            <person name="Huang Y.H."/>
            <person name="Xu Z.Y."/>
            <person name="Chen M.L."/>
            <person name="Du X.Y."/>
            <person name="Qiu B.Y."/>
            <person name="Chen P.T."/>
            <person name="Zhang W."/>
            <person name="Slipinski A."/>
            <person name="Escalona H.E."/>
            <person name="Waterhouse R.M."/>
            <person name="Zwick A."/>
            <person name="Pang H."/>
        </authorList>
    </citation>
    <scope>NUCLEOTIDE SEQUENCE [LARGE SCALE GENOMIC DNA]</scope>
    <source>
        <strain evidence="2">SYSU2018</strain>
    </source>
</reference>
<keyword evidence="3" id="KW-1185">Reference proteome</keyword>
<dbReference type="AlphaFoldDB" id="A0ABD2NNM2"/>
<organism evidence="2 3">
    <name type="scientific">Cryptolaemus montrouzieri</name>
    <dbReference type="NCBI Taxonomy" id="559131"/>
    <lineage>
        <taxon>Eukaryota</taxon>
        <taxon>Metazoa</taxon>
        <taxon>Ecdysozoa</taxon>
        <taxon>Arthropoda</taxon>
        <taxon>Hexapoda</taxon>
        <taxon>Insecta</taxon>
        <taxon>Pterygota</taxon>
        <taxon>Neoptera</taxon>
        <taxon>Endopterygota</taxon>
        <taxon>Coleoptera</taxon>
        <taxon>Polyphaga</taxon>
        <taxon>Cucujiformia</taxon>
        <taxon>Coccinelloidea</taxon>
        <taxon>Coccinellidae</taxon>
        <taxon>Scymninae</taxon>
        <taxon>Scymnini</taxon>
        <taxon>Cryptolaemus</taxon>
    </lineage>
</organism>
<dbReference type="EMBL" id="JABFTP020000124">
    <property type="protein sequence ID" value="KAL3279956.1"/>
    <property type="molecule type" value="Genomic_DNA"/>
</dbReference>